<evidence type="ECO:0000256" key="2">
    <source>
        <dbReference type="ARBA" id="ARBA00022679"/>
    </source>
</evidence>
<dbReference type="Gene3D" id="1.10.135.10">
    <property type="entry name" value="ATP:guanido phosphotransferase, N-terminal domain"/>
    <property type="match status" value="1"/>
</dbReference>
<name>S0FXC7_9BACT</name>
<dbReference type="PROSITE" id="PS51510">
    <property type="entry name" value="PHOSPHAGEN_KINASE_C"/>
    <property type="match status" value="1"/>
</dbReference>
<dbReference type="PROSITE" id="PS51509">
    <property type="entry name" value="PHOSPHAGEN_KINASE_N"/>
    <property type="match status" value="1"/>
</dbReference>
<dbReference type="Proteomes" id="UP000014216">
    <property type="component" value="Unassembled WGS sequence"/>
</dbReference>
<comment type="similarity">
    <text evidence="1 6 7">Belongs to the ATP:guanido phosphotransferase family.</text>
</comment>
<evidence type="ECO:0000259" key="8">
    <source>
        <dbReference type="PROSITE" id="PS51509"/>
    </source>
</evidence>
<dbReference type="EC" id="2.7.3.-" evidence="10"/>
<feature type="binding site" evidence="6">
    <location>
        <begin position="111"/>
        <end position="115"/>
    </location>
    <ligand>
        <name>ATP</name>
        <dbReference type="ChEBI" id="CHEBI:30616"/>
    </ligand>
</feature>
<dbReference type="SUPFAM" id="SSF55931">
    <property type="entry name" value="Glutamine synthetase/guanido kinase"/>
    <property type="match status" value="1"/>
</dbReference>
<evidence type="ECO:0000256" key="4">
    <source>
        <dbReference type="ARBA" id="ARBA00022777"/>
    </source>
</evidence>
<proteinExistence type="inferred from homology"/>
<comment type="caution">
    <text evidence="10">The sequence shown here is derived from an EMBL/GenBank/DDBJ whole genome shotgun (WGS) entry which is preliminary data.</text>
</comment>
<dbReference type="InterPro" id="IPR014746">
    <property type="entry name" value="Gln_synth/guanido_kin_cat_dom"/>
</dbReference>
<evidence type="ECO:0000259" key="9">
    <source>
        <dbReference type="PROSITE" id="PS51510"/>
    </source>
</evidence>
<dbReference type="GO" id="GO:0005524">
    <property type="term" value="F:ATP binding"/>
    <property type="evidence" value="ECO:0007669"/>
    <property type="project" value="UniProtKB-UniRule"/>
</dbReference>
<evidence type="ECO:0000313" key="10">
    <source>
        <dbReference type="EMBL" id="EMS77804.1"/>
    </source>
</evidence>
<dbReference type="Pfam" id="PF02807">
    <property type="entry name" value="ATP-gua_PtransN"/>
    <property type="match status" value="1"/>
</dbReference>
<dbReference type="InterPro" id="IPR000749">
    <property type="entry name" value="ATP-guanido_PTrfase"/>
</dbReference>
<dbReference type="InterPro" id="IPR022413">
    <property type="entry name" value="ATP-guanido_PTrfase_N"/>
</dbReference>
<keyword evidence="3 6" id="KW-0547">Nucleotide-binding</keyword>
<dbReference type="Pfam" id="PF00217">
    <property type="entry name" value="ATP-gua_Ptrans"/>
    <property type="match status" value="1"/>
</dbReference>
<dbReference type="GO" id="GO:0046314">
    <property type="term" value="P:phosphocreatine biosynthetic process"/>
    <property type="evidence" value="ECO:0007669"/>
    <property type="project" value="InterPro"/>
</dbReference>
<dbReference type="SUPFAM" id="SSF48034">
    <property type="entry name" value="Guanido kinase N-terminal domain"/>
    <property type="match status" value="1"/>
</dbReference>
<evidence type="ECO:0000256" key="3">
    <source>
        <dbReference type="ARBA" id="ARBA00022741"/>
    </source>
</evidence>
<evidence type="ECO:0000256" key="6">
    <source>
        <dbReference type="PROSITE-ProRule" id="PRU00843"/>
    </source>
</evidence>
<dbReference type="EMBL" id="APJX01000012">
    <property type="protein sequence ID" value="EMS77804.1"/>
    <property type="molecule type" value="Genomic_DNA"/>
</dbReference>
<accession>S0FXC7</accession>
<dbReference type="FunFam" id="1.10.135.10:FF:000003">
    <property type="entry name" value="Three-domain arginine kinase"/>
    <property type="match status" value="1"/>
</dbReference>
<evidence type="ECO:0000256" key="5">
    <source>
        <dbReference type="ARBA" id="ARBA00022840"/>
    </source>
</evidence>
<dbReference type="Gene3D" id="3.30.590.10">
    <property type="entry name" value="Glutamine synthetase/guanido kinase, catalytic domain"/>
    <property type="match status" value="1"/>
</dbReference>
<dbReference type="InterPro" id="IPR022414">
    <property type="entry name" value="ATP-guanido_PTrfase_cat"/>
</dbReference>
<comment type="caution">
    <text evidence="6">Lacks conserved residue(s) required for the propagation of feature annotation.</text>
</comment>
<keyword evidence="2 6" id="KW-0808">Transferase</keyword>
<dbReference type="PANTHER" id="PTHR11547:SF38">
    <property type="entry name" value="ARGININE KINASE 1-RELATED"/>
    <property type="match status" value="1"/>
</dbReference>
<dbReference type="CDD" id="cd07931">
    <property type="entry name" value="eukaryotic_phosphagen_kinases"/>
    <property type="match status" value="1"/>
</dbReference>
<feature type="domain" description="Phosphagen kinase C-terminal" evidence="9">
    <location>
        <begin position="108"/>
        <end position="345"/>
    </location>
</feature>
<sequence>MAADSGDAAIFPEHAVSLAHRFLTPSLFERLSRLKTDTGFTLEQAIRSGRENPDSHIGIYAGDAQTYALFKEIFDPVIRTYHQITGPIRHIPRLEPLDLPDLDPHNQLIVSTRIRVARNLSGHAFSPNITTQNRQIVARQVQQALDALPESLQGHFHAMDALTLDQIQNQAFQGTAFLPGDRFQASAGINRNFPVSRGVFTSHDRTFRVWINEEDHLRIICLEKTGNLSKVFNRMVSALAHIREPIDFASDPRLGYLTACPTNIGTAMRAGVHIRLPHLENHPNRLKRLASTYGLQIRGTLGEKTAVTESVFDISNRFRLGTGETQLIQTLHTGIAAIIEAETRLAESGPESPEP</sequence>
<dbReference type="GO" id="GO:0005615">
    <property type="term" value="C:extracellular space"/>
    <property type="evidence" value="ECO:0007669"/>
    <property type="project" value="TreeGrafter"/>
</dbReference>
<feature type="binding site" evidence="6">
    <location>
        <position position="218"/>
    </location>
    <ligand>
        <name>ATP</name>
        <dbReference type="ChEBI" id="CHEBI:30616"/>
    </ligand>
</feature>
<feature type="binding site" evidence="6">
    <location>
        <begin position="269"/>
        <end position="273"/>
    </location>
    <ligand>
        <name>ATP</name>
        <dbReference type="ChEBI" id="CHEBI:30616"/>
    </ligand>
</feature>
<dbReference type="OrthoDB" id="9791353at2"/>
<keyword evidence="5 6" id="KW-0067">ATP-binding</keyword>
<gene>
    <name evidence="10" type="ORF">Dpo_12c00820</name>
</gene>
<organism evidence="10 11">
    <name type="scientific">Desulfotignum phosphitoxidans DSM 13687</name>
    <dbReference type="NCBI Taxonomy" id="1286635"/>
    <lineage>
        <taxon>Bacteria</taxon>
        <taxon>Pseudomonadati</taxon>
        <taxon>Thermodesulfobacteriota</taxon>
        <taxon>Desulfobacteria</taxon>
        <taxon>Desulfobacterales</taxon>
        <taxon>Desulfobacteraceae</taxon>
        <taxon>Desulfotignum</taxon>
    </lineage>
</organism>
<protein>
    <submittedName>
        <fullName evidence="10">Putative ATP:guanido phosphotransferase</fullName>
        <ecNumber evidence="10">2.7.3.-</ecNumber>
    </submittedName>
</protein>
<evidence type="ECO:0000256" key="7">
    <source>
        <dbReference type="RuleBase" id="RU000505"/>
    </source>
</evidence>
<reference evidence="10 11" key="1">
    <citation type="journal article" date="2013" name="Genome Announc.">
        <title>Draft Genome Sequence of Desulfotignum phosphitoxidans DSM 13687 Strain FiPS-3.</title>
        <authorList>
            <person name="Poehlein A."/>
            <person name="Daniel R."/>
            <person name="Simeonova D.D."/>
        </authorList>
    </citation>
    <scope>NUCLEOTIDE SEQUENCE [LARGE SCALE GENOMIC DNA]</scope>
    <source>
        <strain evidence="10 11">DSM 13687</strain>
    </source>
</reference>
<dbReference type="PATRIC" id="fig|1286635.3.peg.4263"/>
<dbReference type="InterPro" id="IPR022415">
    <property type="entry name" value="ATP-guanido_PTrfase_AS"/>
</dbReference>
<dbReference type="PANTHER" id="PTHR11547">
    <property type="entry name" value="ARGININE OR CREATINE KINASE"/>
    <property type="match status" value="1"/>
</dbReference>
<dbReference type="FunFam" id="3.30.590.10:FF:000006">
    <property type="entry name" value="Arginine kinase 1"/>
    <property type="match status" value="1"/>
</dbReference>
<dbReference type="RefSeq" id="WP_006968242.1">
    <property type="nucleotide sequence ID" value="NZ_APJX01000012.1"/>
</dbReference>
<keyword evidence="11" id="KW-1185">Reference proteome</keyword>
<feature type="domain" description="Phosphagen kinase N-terminal" evidence="8">
    <location>
        <begin position="1"/>
        <end position="83"/>
    </location>
</feature>
<evidence type="ECO:0000313" key="11">
    <source>
        <dbReference type="Proteomes" id="UP000014216"/>
    </source>
</evidence>
<dbReference type="PROSITE" id="PS00112">
    <property type="entry name" value="PHOSPHAGEN_KINASE"/>
    <property type="match status" value="1"/>
</dbReference>
<keyword evidence="4 6" id="KW-0418">Kinase</keyword>
<dbReference type="GO" id="GO:0004111">
    <property type="term" value="F:creatine kinase activity"/>
    <property type="evidence" value="ECO:0007669"/>
    <property type="project" value="InterPro"/>
</dbReference>
<dbReference type="InterPro" id="IPR036802">
    <property type="entry name" value="ATP-guanido_PTrfase_N_sf"/>
</dbReference>
<feature type="binding site" evidence="6">
    <location>
        <begin position="298"/>
        <end position="303"/>
    </location>
    <ligand>
        <name>ATP</name>
        <dbReference type="ChEBI" id="CHEBI:30616"/>
    </ligand>
</feature>
<dbReference type="AlphaFoldDB" id="S0FXC7"/>
<evidence type="ECO:0000256" key="1">
    <source>
        <dbReference type="ARBA" id="ARBA00006798"/>
    </source>
</evidence>